<dbReference type="EMBL" id="RXLZ01000041">
    <property type="protein sequence ID" value="RTQ87845.1"/>
    <property type="molecule type" value="Genomic_DNA"/>
</dbReference>
<dbReference type="Gene3D" id="3.30.450.330">
    <property type="match status" value="1"/>
</dbReference>
<keyword evidence="2" id="KW-0645">Protease</keyword>
<organism evidence="6 7">
    <name type="scientific">Stenotrophomonas maltophilia</name>
    <name type="common">Pseudomonas maltophilia</name>
    <name type="synonym">Xanthomonas maltophilia</name>
    <dbReference type="NCBI Taxonomy" id="40324"/>
    <lineage>
        <taxon>Bacteria</taxon>
        <taxon>Pseudomonadati</taxon>
        <taxon>Pseudomonadota</taxon>
        <taxon>Gammaproteobacteria</taxon>
        <taxon>Lysobacterales</taxon>
        <taxon>Lysobacteraceae</taxon>
        <taxon>Stenotrophomonas</taxon>
        <taxon>Stenotrophomonas maltophilia group</taxon>
    </lineage>
</organism>
<evidence type="ECO:0000256" key="2">
    <source>
        <dbReference type="ARBA" id="ARBA00022645"/>
    </source>
</evidence>
<keyword evidence="2" id="KW-0378">Hydrolase</keyword>
<feature type="domain" description="Penicillin-binding protein dimerisation" evidence="5">
    <location>
        <begin position="68"/>
        <end position="216"/>
    </location>
</feature>
<evidence type="ECO:0000259" key="4">
    <source>
        <dbReference type="Pfam" id="PF00905"/>
    </source>
</evidence>
<evidence type="ECO:0000256" key="1">
    <source>
        <dbReference type="ARBA" id="ARBA00004370"/>
    </source>
</evidence>
<dbReference type="SUPFAM" id="SSF56519">
    <property type="entry name" value="Penicillin binding protein dimerisation domain"/>
    <property type="match status" value="1"/>
</dbReference>
<comment type="subcellular location">
    <subcellularLocation>
        <location evidence="1">Membrane</location>
    </subcellularLocation>
</comment>
<dbReference type="SUPFAM" id="SSF56601">
    <property type="entry name" value="beta-lactamase/transpeptidase-like"/>
    <property type="match status" value="1"/>
</dbReference>
<dbReference type="PANTHER" id="PTHR30627">
    <property type="entry name" value="PEPTIDOGLYCAN D,D-TRANSPEPTIDASE"/>
    <property type="match status" value="1"/>
</dbReference>
<feature type="domain" description="Penicillin-binding protein transpeptidase" evidence="4">
    <location>
        <begin position="259"/>
        <end position="554"/>
    </location>
</feature>
<dbReference type="AlphaFoldDB" id="A0A3S0JKG7"/>
<comment type="caution">
    <text evidence="6">The sequence shown here is derived from an EMBL/GenBank/DDBJ whole genome shotgun (WGS) entry which is preliminary data.</text>
</comment>
<evidence type="ECO:0000256" key="3">
    <source>
        <dbReference type="ARBA" id="ARBA00023136"/>
    </source>
</evidence>
<dbReference type="InterPro" id="IPR005311">
    <property type="entry name" value="PBP_dimer"/>
</dbReference>
<proteinExistence type="predicted"/>
<evidence type="ECO:0000313" key="6">
    <source>
        <dbReference type="EMBL" id="RTQ87845.1"/>
    </source>
</evidence>
<dbReference type="GO" id="GO:0004180">
    <property type="term" value="F:carboxypeptidase activity"/>
    <property type="evidence" value="ECO:0007669"/>
    <property type="project" value="UniProtKB-KW"/>
</dbReference>
<dbReference type="Gene3D" id="3.40.710.10">
    <property type="entry name" value="DD-peptidase/beta-lactamase superfamily"/>
    <property type="match status" value="1"/>
</dbReference>
<dbReference type="GO" id="GO:0005886">
    <property type="term" value="C:plasma membrane"/>
    <property type="evidence" value="ECO:0007669"/>
    <property type="project" value="TreeGrafter"/>
</dbReference>
<accession>A0A3S0JKG7</accession>
<dbReference type="Pfam" id="PF00905">
    <property type="entry name" value="Transpeptidase"/>
    <property type="match status" value="1"/>
</dbReference>
<protein>
    <submittedName>
        <fullName evidence="6">Penicillin-binding protein 2</fullName>
    </submittedName>
</protein>
<dbReference type="InterPro" id="IPR050515">
    <property type="entry name" value="Beta-lactam/transpept"/>
</dbReference>
<dbReference type="PANTHER" id="PTHR30627:SF1">
    <property type="entry name" value="PEPTIDOGLYCAN D,D-TRANSPEPTIDASE FTSI"/>
    <property type="match status" value="1"/>
</dbReference>
<evidence type="ECO:0000259" key="5">
    <source>
        <dbReference type="Pfam" id="PF03717"/>
    </source>
</evidence>
<dbReference type="InterPro" id="IPR012338">
    <property type="entry name" value="Beta-lactam/transpept-like"/>
</dbReference>
<evidence type="ECO:0000313" key="7">
    <source>
        <dbReference type="Proteomes" id="UP000271705"/>
    </source>
</evidence>
<keyword evidence="2" id="KW-0121">Carboxypeptidase</keyword>
<dbReference type="InterPro" id="IPR036138">
    <property type="entry name" value="PBP_dimer_sf"/>
</dbReference>
<dbReference type="Gene3D" id="1.10.150.770">
    <property type="match status" value="1"/>
</dbReference>
<gene>
    <name evidence="6" type="ORF">EKL94_14470</name>
</gene>
<name>A0A3S0JKG7_STEMA</name>
<dbReference type="Proteomes" id="UP000271705">
    <property type="component" value="Unassembled WGS sequence"/>
</dbReference>
<dbReference type="GO" id="GO:0008658">
    <property type="term" value="F:penicillin binding"/>
    <property type="evidence" value="ECO:0007669"/>
    <property type="project" value="InterPro"/>
</dbReference>
<dbReference type="Pfam" id="PF03717">
    <property type="entry name" value="PBP_dimer"/>
    <property type="match status" value="1"/>
</dbReference>
<dbReference type="Gene3D" id="3.90.1310.10">
    <property type="entry name" value="Penicillin-binding protein 2a (Domain 2)"/>
    <property type="match status" value="1"/>
</dbReference>
<sequence>MPHRMRTPTMAPRRTRAHDFRRRYRLTCAALAILAGLLLARAADVQIVHHHFYRHQAEARMLRHHPLRAHRGTLYDRHGIVIAGSAPVASLWIDPRAFFDASGSVEQLASVLDTDATALTRLLARNRQRRFIYLPGFRRGDPARLEALQARAPIGVHLQQEFKRFYPQSELFAQTVGVTDIEGHGLEGLEHLFDARLSGEAGYREVIVDRKGRPVELRDRGRPAHPGEDIVLSLDSRMQHVLHAGLGPAVQRHGAAAASIVVLEVGTGQILAMVNWPTYNSNAPGTGAADARRNRAVTDVFEPGSTVKPFTVAAALEAGVITSASTFDTHPGWIRNGRFTTRDYRDLGVLDTTGVLKKSSNVGISLISRRLSREQLHAMFAALGAGHVSGSGFPGERNGVLAAPAAWSGTSKQTLAYGYGLSMTTLQLANAYATLANHGLRVQPTFEHGRATVVSRAMPADVADQVLDMIATTSEPGGTATRARINGYAIAGKTGTARKAAAGGYARHYMSLFAGVVPAQHPRYAVAVVVDDPDARRGGYGGGAVAAPIFSELMGRVLHLQDIAPDAPR</sequence>
<dbReference type="GO" id="GO:0071555">
    <property type="term" value="P:cell wall organization"/>
    <property type="evidence" value="ECO:0007669"/>
    <property type="project" value="TreeGrafter"/>
</dbReference>
<dbReference type="InterPro" id="IPR001460">
    <property type="entry name" value="PCN-bd_Tpept"/>
</dbReference>
<keyword evidence="3" id="KW-0472">Membrane</keyword>
<reference evidence="6 7" key="1">
    <citation type="submission" date="2018-12" db="EMBL/GenBank/DDBJ databases">
        <authorList>
            <person name="Kartti S."/>
            <person name="Manni A."/>
            <person name="Chemao El Fihri M.W."/>
            <person name="Laamarti M."/>
            <person name="Temsamani L."/>
            <person name="El Jamali J.E."/>
            <person name="Ouadghiri M."/>
            <person name="Ibrahimi A."/>
            <person name="Filati-Maltouf A."/>
        </authorList>
    </citation>
    <scope>NUCLEOTIDE SEQUENCE [LARGE SCALE GENOMIC DNA]</scope>
    <source>
        <strain evidence="6 7">MDMC339</strain>
    </source>
</reference>